<dbReference type="AlphaFoldDB" id="A0A9D2BUH0"/>
<evidence type="ECO:0000256" key="1">
    <source>
        <dbReference type="SAM" id="MobiDB-lite"/>
    </source>
</evidence>
<evidence type="ECO:0000313" key="3">
    <source>
        <dbReference type="Proteomes" id="UP000886751"/>
    </source>
</evidence>
<organism evidence="2 3">
    <name type="scientific">Candidatus Gemmiger excrementipullorum</name>
    <dbReference type="NCBI Taxonomy" id="2838610"/>
    <lineage>
        <taxon>Bacteria</taxon>
        <taxon>Bacillati</taxon>
        <taxon>Bacillota</taxon>
        <taxon>Clostridia</taxon>
        <taxon>Eubacteriales</taxon>
        <taxon>Gemmiger</taxon>
    </lineage>
</organism>
<gene>
    <name evidence="2" type="ORF">H9846_03895</name>
</gene>
<feature type="region of interest" description="Disordered" evidence="1">
    <location>
        <begin position="47"/>
        <end position="67"/>
    </location>
</feature>
<evidence type="ECO:0000313" key="2">
    <source>
        <dbReference type="EMBL" id="HIX94581.1"/>
    </source>
</evidence>
<proteinExistence type="predicted"/>
<sequence>MRATPRLWAYLRRRAAAPPAAPRDPALPANPYRRHFTRDHTFAELAHRRQAGGEKADDQGNGAPRSV</sequence>
<protein>
    <submittedName>
        <fullName evidence="2">Uncharacterized protein</fullName>
    </submittedName>
</protein>
<reference evidence="2" key="1">
    <citation type="journal article" date="2021" name="PeerJ">
        <title>Extensive microbial diversity within the chicken gut microbiome revealed by metagenomics and culture.</title>
        <authorList>
            <person name="Gilroy R."/>
            <person name="Ravi A."/>
            <person name="Getino M."/>
            <person name="Pursley I."/>
            <person name="Horton D.L."/>
            <person name="Alikhan N.F."/>
            <person name="Baker D."/>
            <person name="Gharbi K."/>
            <person name="Hall N."/>
            <person name="Watson M."/>
            <person name="Adriaenssens E.M."/>
            <person name="Foster-Nyarko E."/>
            <person name="Jarju S."/>
            <person name="Secka A."/>
            <person name="Antonio M."/>
            <person name="Oren A."/>
            <person name="Chaudhuri R.R."/>
            <person name="La Ragione R."/>
            <person name="Hildebrand F."/>
            <person name="Pallen M.J."/>
        </authorList>
    </citation>
    <scope>NUCLEOTIDE SEQUENCE</scope>
    <source>
        <strain evidence="2">ChiHecec2B26-7398</strain>
    </source>
</reference>
<comment type="caution">
    <text evidence="2">The sequence shown here is derived from an EMBL/GenBank/DDBJ whole genome shotgun (WGS) entry which is preliminary data.</text>
</comment>
<reference evidence="2" key="2">
    <citation type="submission" date="2021-04" db="EMBL/GenBank/DDBJ databases">
        <authorList>
            <person name="Gilroy R."/>
        </authorList>
    </citation>
    <scope>NUCLEOTIDE SEQUENCE</scope>
    <source>
        <strain evidence="2">ChiHecec2B26-7398</strain>
    </source>
</reference>
<name>A0A9D2BUH0_9FIRM</name>
<accession>A0A9D2BUH0</accession>
<dbReference type="Proteomes" id="UP000886751">
    <property type="component" value="Unassembled WGS sequence"/>
</dbReference>
<feature type="compositionally biased region" description="Basic and acidic residues" evidence="1">
    <location>
        <begin position="47"/>
        <end position="58"/>
    </location>
</feature>
<dbReference type="EMBL" id="DXEI01000060">
    <property type="protein sequence ID" value="HIX94581.1"/>
    <property type="molecule type" value="Genomic_DNA"/>
</dbReference>